<dbReference type="SUPFAM" id="SSF52518">
    <property type="entry name" value="Thiamin diphosphate-binding fold (THDP-binding)"/>
    <property type="match status" value="2"/>
</dbReference>
<dbReference type="PROSITE" id="PS60002">
    <property type="entry name" value="PHOSPHOKETOLASE_1"/>
    <property type="match status" value="1"/>
</dbReference>
<dbReference type="PANTHER" id="PTHR31273:SF0">
    <property type="entry name" value="PHOSPHOKETOLASE-RELATED"/>
    <property type="match status" value="1"/>
</dbReference>
<dbReference type="NCBIfam" id="NF003619">
    <property type="entry name" value="PRK05261.1-4"/>
    <property type="match status" value="1"/>
</dbReference>
<dbReference type="InterPro" id="IPR009014">
    <property type="entry name" value="Transketo_C/PFOR_II"/>
</dbReference>
<dbReference type="InterPro" id="IPR029061">
    <property type="entry name" value="THDP-binding"/>
</dbReference>
<dbReference type="Pfam" id="PF03894">
    <property type="entry name" value="XFP"/>
    <property type="match status" value="1"/>
</dbReference>
<keyword evidence="8" id="KW-1185">Reference proteome</keyword>
<dbReference type="InterPro" id="IPR019789">
    <property type="entry name" value="Xul5P/Fru6P_PKetolase_ThDP_BS"/>
</dbReference>
<dbReference type="Pfam" id="PF09363">
    <property type="entry name" value="XFP_C"/>
    <property type="match status" value="1"/>
</dbReference>
<sequence length="802" mass="88771">MTAVVPDFLPEGIDSPDDFSQLDAWWRAANYLAVGQIYLLDNPLLLQPLRAEHVKSRLIGHWGSVPGVTLTYAHLNRVIMREQISMLFVLGPGHAAAALNAASWLEGTYSERWPDVGRDTAGLRALFRQFSFPGGVPSHASAHVPGSIHEGGELGYSLAHATGAALDNPELIVACMVGDGEAETGPLATSWQAPRFLDPSSDGAVLPILHLNGYKIANPTVLSRIPSGDLLALMNGYGWEPIEVSGSDPAQVHSAYAAALDFAVDRIREIRQEDAAGRGPRNPRWPMIVLRTPKGWTGPDKVDGVQIEGSWRAHQVPITDVRGRPEHLHMLDEWMRTYRLEELFEPNGAPAAAIADWHPGGQLRMSANPVAHGQRQRDLRLPSVADHCIEVTTPGSEFAESTRTLGTYLRDALALNRDAKNLLYFSPDEQASNRLDAVFDVTERRWCAEILPGDDHLSRSGRVLEVLSEHLCQGWLEGYLLTGRHGVFSTYEAFAHVVDSMVAQHAKWLHTASEIPWRRTIPSLNYLLTSHVWRQDQNGSSHQDPGFIDHVLSKRPEVARVYLPPDANTLLYVMDQCLRSSGLVNVVVAGKQPALQYLDGPAAREHCEQGLGVWRWASTDSGYAPDVVLACAGDVPTQETLAAAEILRDMVPDIRIRVVNVVDLARLFPPDVHSHGISDDEYTDIFGDTLPVVFAFHGYPWLIHRIMYRRPGHENFHVHGFRENGTTTTPFDMCALNGLDRYHLALAALEHIPALAGRMGDFRQYLLELLAQNRAHTRATGEDLPEIAEWTVTPEPEPTRSK</sequence>
<feature type="domain" description="Xylulose 5-phosphate/Fructose 6-phosphate phosphoketolase C-terminal" evidence="5">
    <location>
        <begin position="591"/>
        <end position="791"/>
    </location>
</feature>
<evidence type="ECO:0000256" key="4">
    <source>
        <dbReference type="ARBA" id="ARBA00023239"/>
    </source>
</evidence>
<dbReference type="EMBL" id="JAEMNV010000001">
    <property type="protein sequence ID" value="MBJ8337347.1"/>
    <property type="molecule type" value="Genomic_DNA"/>
</dbReference>
<evidence type="ECO:0000256" key="1">
    <source>
        <dbReference type="ARBA" id="ARBA00001964"/>
    </source>
</evidence>
<feature type="domain" description="Xylulose 5-phosphate/Fructose 6-phosphate phosphoketolase N-terminal" evidence="6">
    <location>
        <begin position="16"/>
        <end position="374"/>
    </location>
</feature>
<dbReference type="InterPro" id="IPR005593">
    <property type="entry name" value="Xul5P/Fru6P_PKetolase"/>
</dbReference>
<dbReference type="Pfam" id="PF09364">
    <property type="entry name" value="XFP_N"/>
    <property type="match status" value="1"/>
</dbReference>
<evidence type="ECO:0000313" key="7">
    <source>
        <dbReference type="EMBL" id="MBJ8337347.1"/>
    </source>
</evidence>
<dbReference type="Gene3D" id="3.40.50.920">
    <property type="match status" value="1"/>
</dbReference>
<protein>
    <submittedName>
        <fullName evidence="7">Phosphoketolase family protein</fullName>
    </submittedName>
</protein>
<dbReference type="GO" id="GO:0016832">
    <property type="term" value="F:aldehyde-lyase activity"/>
    <property type="evidence" value="ECO:0007669"/>
    <property type="project" value="InterPro"/>
</dbReference>
<dbReference type="GO" id="GO:0000287">
    <property type="term" value="F:magnesium ion binding"/>
    <property type="evidence" value="ECO:0007669"/>
    <property type="project" value="UniProtKB-ARBA"/>
</dbReference>
<dbReference type="PROSITE" id="PS60003">
    <property type="entry name" value="PHOSPHOKETOLASE_2"/>
    <property type="match status" value="1"/>
</dbReference>
<dbReference type="InterPro" id="IPR018970">
    <property type="entry name" value="Xul5P/Fru6P_PKetolase_N"/>
</dbReference>
<keyword evidence="4" id="KW-0456">Lyase</keyword>
<dbReference type="Proteomes" id="UP000655868">
    <property type="component" value="Unassembled WGS sequence"/>
</dbReference>
<dbReference type="RefSeq" id="WP_199700962.1">
    <property type="nucleotide sequence ID" value="NZ_JAEMNV010000001.1"/>
</dbReference>
<evidence type="ECO:0000313" key="8">
    <source>
        <dbReference type="Proteomes" id="UP000655868"/>
    </source>
</evidence>
<comment type="caution">
    <text evidence="7">The sequence shown here is derived from an EMBL/GenBank/DDBJ whole genome shotgun (WGS) entry which is preliminary data.</text>
</comment>
<keyword evidence="3" id="KW-0786">Thiamine pyrophosphate</keyword>
<comment type="similarity">
    <text evidence="2">Belongs to the XFP family.</text>
</comment>
<gene>
    <name evidence="7" type="ORF">JGU71_00480</name>
</gene>
<dbReference type="InterPro" id="IPR019790">
    <property type="entry name" value="Xul5P/Fru6P_PKetolase_CS"/>
</dbReference>
<dbReference type="GO" id="GO:0005975">
    <property type="term" value="P:carbohydrate metabolic process"/>
    <property type="evidence" value="ECO:0007669"/>
    <property type="project" value="InterPro"/>
</dbReference>
<name>A0A934NLE7_9NOCA</name>
<evidence type="ECO:0000259" key="5">
    <source>
        <dbReference type="Pfam" id="PF09363"/>
    </source>
</evidence>
<comment type="cofactor">
    <cofactor evidence="1">
        <name>thiamine diphosphate</name>
        <dbReference type="ChEBI" id="CHEBI:58937"/>
    </cofactor>
</comment>
<evidence type="ECO:0000256" key="2">
    <source>
        <dbReference type="ARBA" id="ARBA00005623"/>
    </source>
</evidence>
<dbReference type="PANTHER" id="PTHR31273">
    <property type="entry name" value="PHOSPHOKETOLASE-RELATED"/>
    <property type="match status" value="1"/>
</dbReference>
<evidence type="ECO:0000256" key="3">
    <source>
        <dbReference type="ARBA" id="ARBA00023052"/>
    </source>
</evidence>
<accession>A0A934NLE7</accession>
<dbReference type="PIRSF" id="PIRSF017245">
    <property type="entry name" value="Phosphoketolase"/>
    <property type="match status" value="1"/>
</dbReference>
<proteinExistence type="inferred from homology"/>
<organism evidence="7 8">
    <name type="scientific">Antrihabitans stalagmiti</name>
    <dbReference type="NCBI Taxonomy" id="2799499"/>
    <lineage>
        <taxon>Bacteria</taxon>
        <taxon>Bacillati</taxon>
        <taxon>Actinomycetota</taxon>
        <taxon>Actinomycetes</taxon>
        <taxon>Mycobacteriales</taxon>
        <taxon>Nocardiaceae</taxon>
        <taxon>Antrihabitans</taxon>
    </lineage>
</organism>
<dbReference type="AlphaFoldDB" id="A0A934NLE7"/>
<dbReference type="Gene3D" id="3.40.50.970">
    <property type="match status" value="2"/>
</dbReference>
<evidence type="ECO:0000259" key="6">
    <source>
        <dbReference type="Pfam" id="PF09364"/>
    </source>
</evidence>
<reference evidence="7" key="1">
    <citation type="submission" date="2020-12" db="EMBL/GenBank/DDBJ databases">
        <title>Antrihabitans popcorni sp. nov. and Antrihabitans auranticaus sp. nov., isolated from a larva cave.</title>
        <authorList>
            <person name="Lee S.D."/>
            <person name="Kim I.S."/>
        </authorList>
    </citation>
    <scope>NUCLEOTIDE SEQUENCE</scope>
    <source>
        <strain evidence="7">YC3-6</strain>
    </source>
</reference>
<dbReference type="InterPro" id="IPR018969">
    <property type="entry name" value="Xul5P/Fru6P_PKetolase_C"/>
</dbReference>